<protein>
    <recommendedName>
        <fullName evidence="4">ATP-dependent DNA helicase</fullName>
    </recommendedName>
</protein>
<reference evidence="2" key="1">
    <citation type="submission" date="2022-08" db="EMBL/GenBank/DDBJ databases">
        <authorList>
            <consortium name="DOE Joint Genome Institute"/>
            <person name="Min B."/>
            <person name="Riley R."/>
            <person name="Sierra-Patev S."/>
            <person name="Naranjo-Ortiz M."/>
            <person name="Looney B."/>
            <person name="Konkel Z."/>
            <person name="Slot J.C."/>
            <person name="Sakamoto Y."/>
            <person name="Steenwyk J.L."/>
            <person name="Rokas A."/>
            <person name="Carro J."/>
            <person name="Camarero S."/>
            <person name="Ferreira P."/>
            <person name="Molpeceres G."/>
            <person name="Ruiz-Duenas F.J."/>
            <person name="Serrano A."/>
            <person name="Henrissat B."/>
            <person name="Drula E."/>
            <person name="Hughes K.W."/>
            <person name="Mata J.L."/>
            <person name="Ishikawa N.K."/>
            <person name="Vargas-Isla R."/>
            <person name="Ushijima S."/>
            <person name="Smith C.A."/>
            <person name="Ahrendt S."/>
            <person name="Andreopoulos W."/>
            <person name="He G."/>
            <person name="Labutti K."/>
            <person name="Lipzen A."/>
            <person name="Ng V."/>
            <person name="Sandor L."/>
            <person name="Barry K."/>
            <person name="Martinez A.T."/>
            <person name="Xiao Y."/>
            <person name="Gibbons J.G."/>
            <person name="Terashima K."/>
            <person name="Hibbett D.S."/>
            <person name="Grigoriev I.V."/>
        </authorList>
    </citation>
    <scope>NUCLEOTIDE SEQUENCE</scope>
    <source>
        <strain evidence="2">TFB10827</strain>
    </source>
</reference>
<dbReference type="PANTHER" id="PTHR47642">
    <property type="entry name" value="ATP-DEPENDENT DNA HELICASE"/>
    <property type="match status" value="1"/>
</dbReference>
<proteinExistence type="predicted"/>
<feature type="compositionally biased region" description="Basic and acidic residues" evidence="1">
    <location>
        <begin position="23"/>
        <end position="39"/>
    </location>
</feature>
<accession>A0ABQ8Q359</accession>
<dbReference type="CDD" id="cd18809">
    <property type="entry name" value="SF1_C_RecD"/>
    <property type="match status" value="1"/>
</dbReference>
<feature type="region of interest" description="Disordered" evidence="1">
    <location>
        <begin position="13"/>
        <end position="45"/>
    </location>
</feature>
<dbReference type="Proteomes" id="UP001163828">
    <property type="component" value="Unassembled WGS sequence"/>
</dbReference>
<dbReference type="InterPro" id="IPR027417">
    <property type="entry name" value="P-loop_NTPase"/>
</dbReference>
<dbReference type="InterPro" id="IPR051055">
    <property type="entry name" value="PIF1_helicase"/>
</dbReference>
<sequence>MTTHKALQEHVKVIEMKQVGGPDKTEDNRVPTKRPRVEPEPEFEPLNSEQFMQDEKWPLVKFTSGLLLLCSPENFSVEGFLGNLEAKRVQVPLILAWALSMHKSQGQTLERVKVDLGKVFEHGQGNCPLSCSGTRNSFLLHIAYVALSRATTLAQLEIVNFNPAV</sequence>
<gene>
    <name evidence="2" type="ORF">F5050DRAFT_747586</name>
</gene>
<evidence type="ECO:0008006" key="4">
    <source>
        <dbReference type="Google" id="ProtNLM"/>
    </source>
</evidence>
<evidence type="ECO:0000313" key="2">
    <source>
        <dbReference type="EMBL" id="KAJ3993253.1"/>
    </source>
</evidence>
<evidence type="ECO:0000256" key="1">
    <source>
        <dbReference type="SAM" id="MobiDB-lite"/>
    </source>
</evidence>
<dbReference type="SUPFAM" id="SSF52540">
    <property type="entry name" value="P-loop containing nucleoside triphosphate hydrolases"/>
    <property type="match status" value="1"/>
</dbReference>
<comment type="caution">
    <text evidence="2">The sequence shown here is derived from an EMBL/GenBank/DDBJ whole genome shotgun (WGS) entry which is preliminary data.</text>
</comment>
<dbReference type="PANTHER" id="PTHR47642:SF5">
    <property type="entry name" value="ATP-DEPENDENT DNA HELICASE"/>
    <property type="match status" value="1"/>
</dbReference>
<name>A0ABQ8Q359_9AGAR</name>
<keyword evidence="3" id="KW-1185">Reference proteome</keyword>
<organism evidence="2 3">
    <name type="scientific">Lentinula boryana</name>
    <dbReference type="NCBI Taxonomy" id="40481"/>
    <lineage>
        <taxon>Eukaryota</taxon>
        <taxon>Fungi</taxon>
        <taxon>Dikarya</taxon>
        <taxon>Basidiomycota</taxon>
        <taxon>Agaricomycotina</taxon>
        <taxon>Agaricomycetes</taxon>
        <taxon>Agaricomycetidae</taxon>
        <taxon>Agaricales</taxon>
        <taxon>Marasmiineae</taxon>
        <taxon>Omphalotaceae</taxon>
        <taxon>Lentinula</taxon>
    </lineage>
</organism>
<dbReference type="EMBL" id="MU790779">
    <property type="protein sequence ID" value="KAJ3993253.1"/>
    <property type="molecule type" value="Genomic_DNA"/>
</dbReference>
<evidence type="ECO:0000313" key="3">
    <source>
        <dbReference type="Proteomes" id="UP001163828"/>
    </source>
</evidence>